<sequence length="348" mass="39903">MARSTLDGGRRRARKKKDDKYFALSLKPPLHSRSPLSDIPPDILHLVADLLDFRSFCALRRTCRGICKWLQKMFVDRYGPDHLKQDLSFDSMDSSRNFIEPMFSSKIVTIDFLASDFDNARFEREKLTLHPNCRAIRKHRNDKRHVELASKGAFATMLADWLSKYPNLKIIRLRNQMLPFVDGDEVVHEAAPLGSWPFSTLIAALSRANISLAELSLHDTRDAQELDHSLIRTDGTIADVGALSNLKTMRLEFKEHFYSVGMNYLARNIELPNLKALIIDGSIDDEDLKKLLKKHKGTLREFTIMTDCTVSPNANMILNFTRQHLSLDHGQPVIFYDDLWTGRVVLDH</sequence>
<dbReference type="Pfam" id="PF00646">
    <property type="entry name" value="F-box"/>
    <property type="match status" value="1"/>
</dbReference>
<gene>
    <name evidence="2" type="ORF">DBV05_g12224</name>
</gene>
<organism evidence="2 3">
    <name type="scientific">Lasiodiplodia theobromae</name>
    <dbReference type="NCBI Taxonomy" id="45133"/>
    <lineage>
        <taxon>Eukaryota</taxon>
        <taxon>Fungi</taxon>
        <taxon>Dikarya</taxon>
        <taxon>Ascomycota</taxon>
        <taxon>Pezizomycotina</taxon>
        <taxon>Dothideomycetes</taxon>
        <taxon>Dothideomycetes incertae sedis</taxon>
        <taxon>Botryosphaeriales</taxon>
        <taxon>Botryosphaeriaceae</taxon>
        <taxon>Lasiodiplodia</taxon>
    </lineage>
</organism>
<dbReference type="Gene3D" id="3.80.10.10">
    <property type="entry name" value="Ribonuclease Inhibitor"/>
    <property type="match status" value="1"/>
</dbReference>
<keyword evidence="3" id="KW-1185">Reference proteome</keyword>
<evidence type="ECO:0000259" key="1">
    <source>
        <dbReference type="Pfam" id="PF00646"/>
    </source>
</evidence>
<dbReference type="InterPro" id="IPR032675">
    <property type="entry name" value="LRR_dom_sf"/>
</dbReference>
<evidence type="ECO:0000313" key="3">
    <source>
        <dbReference type="Proteomes" id="UP000325902"/>
    </source>
</evidence>
<feature type="domain" description="F-box" evidence="1">
    <location>
        <begin position="36"/>
        <end position="69"/>
    </location>
</feature>
<comment type="caution">
    <text evidence="2">The sequence shown here is derived from an EMBL/GenBank/DDBJ whole genome shotgun (WGS) entry which is preliminary data.</text>
</comment>
<dbReference type="SUPFAM" id="SSF81383">
    <property type="entry name" value="F-box domain"/>
    <property type="match status" value="1"/>
</dbReference>
<proteinExistence type="predicted"/>
<dbReference type="InterPro" id="IPR036047">
    <property type="entry name" value="F-box-like_dom_sf"/>
</dbReference>
<dbReference type="CDD" id="cd09917">
    <property type="entry name" value="F-box_SF"/>
    <property type="match status" value="1"/>
</dbReference>
<dbReference type="AlphaFoldDB" id="A0A5N5CUS0"/>
<dbReference type="Proteomes" id="UP000325902">
    <property type="component" value="Unassembled WGS sequence"/>
</dbReference>
<evidence type="ECO:0000313" key="2">
    <source>
        <dbReference type="EMBL" id="KAB2569100.1"/>
    </source>
</evidence>
<dbReference type="InterPro" id="IPR001810">
    <property type="entry name" value="F-box_dom"/>
</dbReference>
<name>A0A5N5CUS0_9PEZI</name>
<reference evidence="2 3" key="1">
    <citation type="journal article" date="2019" name="Sci. Rep.">
        <title>A multi-omics analysis of the grapevine pathogen Lasiodiplodia theobromae reveals that temperature affects the expression of virulence- and pathogenicity-related genes.</title>
        <authorList>
            <person name="Felix C."/>
            <person name="Meneses R."/>
            <person name="Goncalves M.F.M."/>
            <person name="Tilleman L."/>
            <person name="Duarte A.S."/>
            <person name="Jorrin-Novo J.V."/>
            <person name="Van de Peer Y."/>
            <person name="Deforce D."/>
            <person name="Van Nieuwerburgh F."/>
            <person name="Esteves A.C."/>
            <person name="Alves A."/>
        </authorList>
    </citation>
    <scope>NUCLEOTIDE SEQUENCE [LARGE SCALE GENOMIC DNA]</scope>
    <source>
        <strain evidence="2 3">LA-SOL3</strain>
    </source>
</reference>
<accession>A0A5N5CUS0</accession>
<dbReference type="EMBL" id="VCHE01000227">
    <property type="protein sequence ID" value="KAB2569100.1"/>
    <property type="molecule type" value="Genomic_DNA"/>
</dbReference>
<dbReference type="OrthoDB" id="10641093at2759"/>
<protein>
    <recommendedName>
        <fullName evidence="1">F-box domain-containing protein</fullName>
    </recommendedName>
</protein>